<keyword evidence="9" id="KW-1185">Reference proteome</keyword>
<gene>
    <name evidence="8" type="primary">cydB</name>
    <name evidence="8" type="ORF">GNZ13_03340</name>
</gene>
<dbReference type="NCBIfam" id="TIGR00203">
    <property type="entry name" value="cydB"/>
    <property type="match status" value="1"/>
</dbReference>
<keyword evidence="6 7" id="KW-0472">Membrane</keyword>
<feature type="transmembrane region" description="Helical" evidence="7">
    <location>
        <begin position="190"/>
        <end position="213"/>
    </location>
</feature>
<dbReference type="GO" id="GO:0019646">
    <property type="term" value="P:aerobic electron transport chain"/>
    <property type="evidence" value="ECO:0007669"/>
    <property type="project" value="TreeGrafter"/>
</dbReference>
<dbReference type="EMBL" id="WOEZ01000018">
    <property type="protein sequence ID" value="NPT53671.1"/>
    <property type="molecule type" value="Genomic_DNA"/>
</dbReference>
<dbReference type="RefSeq" id="WP_172160465.1">
    <property type="nucleotide sequence ID" value="NZ_WOEZ01000018.1"/>
</dbReference>
<evidence type="ECO:0000256" key="1">
    <source>
        <dbReference type="ARBA" id="ARBA00004651"/>
    </source>
</evidence>
<keyword evidence="4 7" id="KW-0812">Transmembrane</keyword>
<evidence type="ECO:0000313" key="8">
    <source>
        <dbReference type="EMBL" id="NPT53671.1"/>
    </source>
</evidence>
<sequence length="330" mass="35197">MTLPLLSALFTAFALSLYVLLDGFDLGVGALLLLQSDERLRDRMVDSIMPTWDGNETWLIMAGVALLAAFPIAYGVLLPAFYIPLIVMLLALGLRGVSFEFRYQIEQGRRFWDAAFGVGSIVAALMQGLIVGGLIQGVAVDGERFSGSVFDVFQPFPALTAITLLAGYLVLGAGWLHLKGTAPLREFAQRYLRLAVPGFVCLAAATCAGAAWVQPGIRAAWAAHTIALVVIAALFLGVTAALLRAIGGRADGRPFFLALALFVLGVAGLGFGIFPDIVPFRLTLWAAASSTLSHVFLLIGAVIVTPVVLAYSAFAYRTFRGKTPETGWET</sequence>
<keyword evidence="3" id="KW-1003">Cell membrane</keyword>
<evidence type="ECO:0000313" key="9">
    <source>
        <dbReference type="Proteomes" id="UP000655523"/>
    </source>
</evidence>
<proteinExistence type="inferred from homology"/>
<comment type="caution">
    <text evidence="8">The sequence shown here is derived from an EMBL/GenBank/DDBJ whole genome shotgun (WGS) entry which is preliminary data.</text>
</comment>
<feature type="transmembrane region" description="Helical" evidence="7">
    <location>
        <begin position="294"/>
        <end position="314"/>
    </location>
</feature>
<feature type="transmembrane region" description="Helical" evidence="7">
    <location>
        <begin position="6"/>
        <end position="34"/>
    </location>
</feature>
<dbReference type="Pfam" id="PF02322">
    <property type="entry name" value="Cyt_bd_oxida_II"/>
    <property type="match status" value="1"/>
</dbReference>
<comment type="subcellular location">
    <subcellularLocation>
        <location evidence="1">Cell membrane</location>
        <topology evidence="1">Multi-pass membrane protein</topology>
    </subcellularLocation>
</comment>
<dbReference type="PANTHER" id="PTHR43141">
    <property type="entry name" value="CYTOCHROME BD2 SUBUNIT II"/>
    <property type="match status" value="1"/>
</dbReference>
<evidence type="ECO:0000256" key="4">
    <source>
        <dbReference type="ARBA" id="ARBA00022692"/>
    </source>
</evidence>
<evidence type="ECO:0000256" key="2">
    <source>
        <dbReference type="ARBA" id="ARBA00007543"/>
    </source>
</evidence>
<evidence type="ECO:0000256" key="6">
    <source>
        <dbReference type="ARBA" id="ARBA00023136"/>
    </source>
</evidence>
<dbReference type="PANTHER" id="PTHR43141:SF4">
    <property type="entry name" value="CYTOCHROME BD2 SUBUNIT II"/>
    <property type="match status" value="1"/>
</dbReference>
<organism evidence="8 9">
    <name type="scientific">Paraburkholderia elongata</name>
    <dbReference type="NCBI Taxonomy" id="2675747"/>
    <lineage>
        <taxon>Bacteria</taxon>
        <taxon>Pseudomonadati</taxon>
        <taxon>Pseudomonadota</taxon>
        <taxon>Betaproteobacteria</taxon>
        <taxon>Burkholderiales</taxon>
        <taxon>Burkholderiaceae</taxon>
        <taxon>Paraburkholderia</taxon>
    </lineage>
</organism>
<protein>
    <submittedName>
        <fullName evidence="8">Cytochrome d ubiquinol oxidase subunit II</fullName>
    </submittedName>
</protein>
<evidence type="ECO:0000256" key="7">
    <source>
        <dbReference type="SAM" id="Phobius"/>
    </source>
</evidence>
<evidence type="ECO:0000256" key="3">
    <source>
        <dbReference type="ARBA" id="ARBA00022475"/>
    </source>
</evidence>
<feature type="transmembrane region" description="Helical" evidence="7">
    <location>
        <begin position="155"/>
        <end position="178"/>
    </location>
</feature>
<accession>A0A972NIL5</accession>
<name>A0A972NIL5_9BURK</name>
<dbReference type="InterPro" id="IPR003317">
    <property type="entry name" value="Cyt-d_oxidase_su2"/>
</dbReference>
<comment type="similarity">
    <text evidence="2">Belongs to the cytochrome ubiquinol oxidase subunit 2 family.</text>
</comment>
<evidence type="ECO:0000256" key="5">
    <source>
        <dbReference type="ARBA" id="ARBA00022989"/>
    </source>
</evidence>
<keyword evidence="5 7" id="KW-1133">Transmembrane helix</keyword>
<feature type="transmembrane region" description="Helical" evidence="7">
    <location>
        <begin position="111"/>
        <end position="135"/>
    </location>
</feature>
<reference evidence="8 9" key="1">
    <citation type="submission" date="2019-11" db="EMBL/GenBank/DDBJ databases">
        <title>Metabolism of dissolved organic matter in forest soils.</title>
        <authorList>
            <person name="Cyle K.T."/>
            <person name="Wilhelm R.C."/>
            <person name="Martinez C.E."/>
        </authorList>
    </citation>
    <scope>NUCLEOTIDE SEQUENCE [LARGE SCALE GENOMIC DNA]</scope>
    <source>
        <strain evidence="8 9">5N</strain>
    </source>
</reference>
<feature type="transmembrane region" description="Helical" evidence="7">
    <location>
        <begin position="255"/>
        <end position="274"/>
    </location>
</feature>
<dbReference type="GO" id="GO:0005886">
    <property type="term" value="C:plasma membrane"/>
    <property type="evidence" value="ECO:0007669"/>
    <property type="project" value="UniProtKB-SubCell"/>
</dbReference>
<dbReference type="AlphaFoldDB" id="A0A972NIL5"/>
<feature type="transmembrane region" description="Helical" evidence="7">
    <location>
        <begin position="219"/>
        <end position="243"/>
    </location>
</feature>
<feature type="transmembrane region" description="Helical" evidence="7">
    <location>
        <begin position="80"/>
        <end position="99"/>
    </location>
</feature>
<dbReference type="Proteomes" id="UP000655523">
    <property type="component" value="Unassembled WGS sequence"/>
</dbReference>
<dbReference type="GO" id="GO:0016682">
    <property type="term" value="F:oxidoreductase activity, acting on diphenols and related substances as donors, oxygen as acceptor"/>
    <property type="evidence" value="ECO:0007669"/>
    <property type="project" value="TreeGrafter"/>
</dbReference>
<dbReference type="GO" id="GO:0070069">
    <property type="term" value="C:cytochrome complex"/>
    <property type="evidence" value="ECO:0007669"/>
    <property type="project" value="TreeGrafter"/>
</dbReference>
<dbReference type="GO" id="GO:0009055">
    <property type="term" value="F:electron transfer activity"/>
    <property type="evidence" value="ECO:0007669"/>
    <property type="project" value="TreeGrafter"/>
</dbReference>